<feature type="region of interest" description="Disordered" evidence="1">
    <location>
        <begin position="54"/>
        <end position="171"/>
    </location>
</feature>
<feature type="compositionally biased region" description="Low complexity" evidence="1">
    <location>
        <begin position="60"/>
        <end position="80"/>
    </location>
</feature>
<feature type="transmembrane region" description="Helical" evidence="2">
    <location>
        <begin position="12"/>
        <end position="32"/>
    </location>
</feature>
<feature type="compositionally biased region" description="Acidic residues" evidence="1">
    <location>
        <begin position="81"/>
        <end position="93"/>
    </location>
</feature>
<evidence type="ECO:0000256" key="1">
    <source>
        <dbReference type="SAM" id="MobiDB-lite"/>
    </source>
</evidence>
<proteinExistence type="predicted"/>
<keyword evidence="2" id="KW-1133">Transmembrane helix</keyword>
<dbReference type="RefSeq" id="WP_188439880.1">
    <property type="nucleotide sequence ID" value="NZ_BMGK01000003.1"/>
</dbReference>
<comment type="caution">
    <text evidence="3">The sequence shown here is derived from an EMBL/GenBank/DDBJ whole genome shotgun (WGS) entry which is preliminary data.</text>
</comment>
<dbReference type="EMBL" id="BMGK01000003">
    <property type="protein sequence ID" value="GGD86954.1"/>
    <property type="molecule type" value="Genomic_DNA"/>
</dbReference>
<gene>
    <name evidence="3" type="ORF">GCM10011312_08760</name>
</gene>
<feature type="compositionally biased region" description="Polar residues" evidence="1">
    <location>
        <begin position="144"/>
        <end position="154"/>
    </location>
</feature>
<evidence type="ECO:0000313" key="3">
    <source>
        <dbReference type="EMBL" id="GGD86954.1"/>
    </source>
</evidence>
<reference evidence="3" key="1">
    <citation type="journal article" date="2014" name="Int. J. Syst. Evol. Microbiol.">
        <title>Complete genome sequence of Corynebacterium casei LMG S-19264T (=DSM 44701T), isolated from a smear-ripened cheese.</title>
        <authorList>
            <consortium name="US DOE Joint Genome Institute (JGI-PGF)"/>
            <person name="Walter F."/>
            <person name="Albersmeier A."/>
            <person name="Kalinowski J."/>
            <person name="Ruckert C."/>
        </authorList>
    </citation>
    <scope>NUCLEOTIDE SEQUENCE</scope>
    <source>
        <strain evidence="3">CGMCC 1.12924</strain>
    </source>
</reference>
<organism evidence="3 4">
    <name type="scientific">Planktosalinus lacus</name>
    <dbReference type="NCBI Taxonomy" id="1526573"/>
    <lineage>
        <taxon>Bacteria</taxon>
        <taxon>Pseudomonadati</taxon>
        <taxon>Bacteroidota</taxon>
        <taxon>Flavobacteriia</taxon>
        <taxon>Flavobacteriales</taxon>
        <taxon>Flavobacteriaceae</taxon>
        <taxon>Planktosalinus</taxon>
    </lineage>
</organism>
<keyword evidence="4" id="KW-1185">Reference proteome</keyword>
<feature type="compositionally biased region" description="Basic and acidic residues" evidence="1">
    <location>
        <begin position="112"/>
        <end position="124"/>
    </location>
</feature>
<name>A0A8J2V9C6_9FLAO</name>
<dbReference type="AlphaFoldDB" id="A0A8J2V9C6"/>
<protein>
    <recommendedName>
        <fullName evidence="5">Energy transducer TonB</fullName>
    </recommendedName>
</protein>
<evidence type="ECO:0000256" key="2">
    <source>
        <dbReference type="SAM" id="Phobius"/>
    </source>
</evidence>
<evidence type="ECO:0000313" key="4">
    <source>
        <dbReference type="Proteomes" id="UP000652231"/>
    </source>
</evidence>
<dbReference type="Proteomes" id="UP000652231">
    <property type="component" value="Unassembled WGS sequence"/>
</dbReference>
<evidence type="ECO:0008006" key="5">
    <source>
        <dbReference type="Google" id="ProtNLM"/>
    </source>
</evidence>
<reference evidence="3" key="2">
    <citation type="submission" date="2020-09" db="EMBL/GenBank/DDBJ databases">
        <authorList>
            <person name="Sun Q."/>
            <person name="Zhou Y."/>
        </authorList>
    </citation>
    <scope>NUCLEOTIDE SEQUENCE</scope>
    <source>
        <strain evidence="3">CGMCC 1.12924</strain>
    </source>
</reference>
<feature type="compositionally biased region" description="Polar residues" evidence="1">
    <location>
        <begin position="126"/>
        <end position="136"/>
    </location>
</feature>
<sequence>MSLLKTKEERKSFTITVVIHVVILILLFLFGLKYFDPPIEQGIAVNFGTTDFGSGENQPVEQVQTSPSQTQQQTESTPEPVVEEEVVTQEIEEAPVIQKEEEPNPVTTPVKEVPKEEVKVDPKPDQSTTDALSSILNAPKQEGTDQSGEGNDTQAGDKGNPDGDPNASNYYGIGKGLDGDGNYLLGGRKALVKKVIVQDCNQEGIVVVDIDVDREGNVVKAIPGVRGTTNNSKCLLDPARQAALQTKFNSDPKAPARQLGRIIYRFSLSE</sequence>
<keyword evidence="2" id="KW-0812">Transmembrane</keyword>
<keyword evidence="2" id="KW-0472">Membrane</keyword>
<accession>A0A8J2V9C6</accession>